<protein>
    <submittedName>
        <fullName evidence="1">Uncharacterized protein</fullName>
    </submittedName>
</protein>
<dbReference type="RefSeq" id="WP_350777994.1">
    <property type="nucleotide sequence ID" value="NZ_JBEPEK010000029.1"/>
</dbReference>
<evidence type="ECO:0000313" key="2">
    <source>
        <dbReference type="Proteomes" id="UP001474181"/>
    </source>
</evidence>
<comment type="caution">
    <text evidence="1">The sequence shown here is derived from an EMBL/GenBank/DDBJ whole genome shotgun (WGS) entry which is preliminary data.</text>
</comment>
<reference evidence="1 2" key="1">
    <citation type="submission" date="2024-06" db="EMBL/GenBank/DDBJ databases">
        <title>The Natural Products Discovery Center: Release of the First 8490 Sequenced Strains for Exploring Actinobacteria Biosynthetic Diversity.</title>
        <authorList>
            <person name="Kalkreuter E."/>
            <person name="Kautsar S.A."/>
            <person name="Yang D."/>
            <person name="Bader C.D."/>
            <person name="Teijaro C.N."/>
            <person name="Fluegel L."/>
            <person name="Davis C.M."/>
            <person name="Simpson J.R."/>
            <person name="Lauterbach L."/>
            <person name="Steele A.D."/>
            <person name="Gui C."/>
            <person name="Meng S."/>
            <person name="Li G."/>
            <person name="Viehrig K."/>
            <person name="Ye F."/>
            <person name="Su P."/>
            <person name="Kiefer A.F."/>
            <person name="Nichols A."/>
            <person name="Cepeda A.J."/>
            <person name="Yan W."/>
            <person name="Fan B."/>
            <person name="Jiang Y."/>
            <person name="Adhikari A."/>
            <person name="Zheng C.-J."/>
            <person name="Schuster L."/>
            <person name="Cowan T.M."/>
            <person name="Smanski M.J."/>
            <person name="Chevrette M.G."/>
            <person name="De Carvalho L.P.S."/>
            <person name="Shen B."/>
        </authorList>
    </citation>
    <scope>NUCLEOTIDE SEQUENCE [LARGE SCALE GENOMIC DNA]</scope>
    <source>
        <strain evidence="1 2">NPDC000234</strain>
    </source>
</reference>
<evidence type="ECO:0000313" key="1">
    <source>
        <dbReference type="EMBL" id="MER7179096.1"/>
    </source>
</evidence>
<dbReference type="EMBL" id="JBEPEK010000029">
    <property type="protein sequence ID" value="MER7179096.1"/>
    <property type="molecule type" value="Genomic_DNA"/>
</dbReference>
<keyword evidence="2" id="KW-1185">Reference proteome</keyword>
<gene>
    <name evidence="1" type="ORF">ABT404_06370</name>
</gene>
<proteinExistence type="predicted"/>
<name>A0ABV1WQH1_9ACTN</name>
<dbReference type="Proteomes" id="UP001474181">
    <property type="component" value="Unassembled WGS sequence"/>
</dbReference>
<sequence length="77" mass="8727">MRSRDGVAGAWSPGPSEPPEILDLYEFSPSRRVRRGVEDRHRSACRPNACSVPARWGAKPHDREREFAGFHEELLAL</sequence>
<organism evidence="1 2">
    <name type="scientific">Streptomyces hyaluromycini</name>
    <dbReference type="NCBI Taxonomy" id="1377993"/>
    <lineage>
        <taxon>Bacteria</taxon>
        <taxon>Bacillati</taxon>
        <taxon>Actinomycetota</taxon>
        <taxon>Actinomycetes</taxon>
        <taxon>Kitasatosporales</taxon>
        <taxon>Streptomycetaceae</taxon>
        <taxon>Streptomyces</taxon>
    </lineage>
</organism>
<accession>A0ABV1WQH1</accession>